<dbReference type="PANTHER" id="PTHR11002:SF76">
    <property type="entry name" value="CARBONIC ANHYDRASE"/>
    <property type="match status" value="1"/>
</dbReference>
<dbReference type="PROSITE" id="PS00705">
    <property type="entry name" value="PROK_CO2_ANHYDRASE_2"/>
    <property type="match status" value="1"/>
</dbReference>
<reference evidence="9 10" key="1">
    <citation type="submission" date="2023-09" db="EMBL/GenBank/DDBJ databases">
        <authorList>
            <person name="Rey-Velasco X."/>
        </authorList>
    </citation>
    <scope>NUCLEOTIDE SEQUENCE [LARGE SCALE GENOMIC DNA]</scope>
    <source>
        <strain evidence="9 10">F158</strain>
    </source>
</reference>
<keyword evidence="6 8" id="KW-0456">Lyase</keyword>
<comment type="similarity">
    <text evidence="2 8">Belongs to the beta-class carbonic anhydrase family.</text>
</comment>
<dbReference type="GO" id="GO:0004089">
    <property type="term" value="F:carbonate dehydratase activity"/>
    <property type="evidence" value="ECO:0007669"/>
    <property type="project" value="UniProtKB-EC"/>
</dbReference>
<dbReference type="Proteomes" id="UP001265259">
    <property type="component" value="Unassembled WGS sequence"/>
</dbReference>
<evidence type="ECO:0000313" key="10">
    <source>
        <dbReference type="Proteomes" id="UP001265259"/>
    </source>
</evidence>
<keyword evidence="10" id="KW-1185">Reference proteome</keyword>
<evidence type="ECO:0000256" key="5">
    <source>
        <dbReference type="ARBA" id="ARBA00022833"/>
    </source>
</evidence>
<dbReference type="PANTHER" id="PTHR11002">
    <property type="entry name" value="CARBONIC ANHYDRASE"/>
    <property type="match status" value="1"/>
</dbReference>
<dbReference type="EMBL" id="JAVRHL010000001">
    <property type="protein sequence ID" value="MDT0681056.1"/>
    <property type="molecule type" value="Genomic_DNA"/>
</dbReference>
<name>A0ABU3DBG6_9RHOB</name>
<proteinExistence type="inferred from homology"/>
<evidence type="ECO:0000256" key="8">
    <source>
        <dbReference type="RuleBase" id="RU003956"/>
    </source>
</evidence>
<evidence type="ECO:0000256" key="6">
    <source>
        <dbReference type="ARBA" id="ARBA00023239"/>
    </source>
</evidence>
<dbReference type="InterPro" id="IPR036874">
    <property type="entry name" value="Carbonic_anhydrase_sf"/>
</dbReference>
<dbReference type="InterPro" id="IPR045066">
    <property type="entry name" value="Beta_CA_cladeB"/>
</dbReference>
<accession>A0ABU3DBG6</accession>
<evidence type="ECO:0000313" key="9">
    <source>
        <dbReference type="EMBL" id="MDT0681056.1"/>
    </source>
</evidence>
<dbReference type="SMART" id="SM00947">
    <property type="entry name" value="Pro_CA"/>
    <property type="match status" value="1"/>
</dbReference>
<dbReference type="SUPFAM" id="SSF53056">
    <property type="entry name" value="beta-carbonic anhydrase, cab"/>
    <property type="match status" value="1"/>
</dbReference>
<protein>
    <recommendedName>
        <fullName evidence="3 8">Carbonic anhydrase</fullName>
        <ecNumber evidence="3 8">4.2.1.1</ecNumber>
    </recommendedName>
    <alternativeName>
        <fullName evidence="8">Carbonate dehydratase</fullName>
    </alternativeName>
</protein>
<dbReference type="EC" id="4.2.1.1" evidence="3 8"/>
<gene>
    <name evidence="9" type="ORF">RM543_00035</name>
</gene>
<evidence type="ECO:0000256" key="3">
    <source>
        <dbReference type="ARBA" id="ARBA00012925"/>
    </source>
</evidence>
<dbReference type="Pfam" id="PF00484">
    <property type="entry name" value="Pro_CA"/>
    <property type="match status" value="1"/>
</dbReference>
<dbReference type="InterPro" id="IPR015892">
    <property type="entry name" value="Carbonic_anhydrase_CS"/>
</dbReference>
<keyword evidence="5 8" id="KW-0862">Zinc</keyword>
<dbReference type="CDD" id="cd00884">
    <property type="entry name" value="beta_CA_cladeB"/>
    <property type="match status" value="1"/>
</dbReference>
<sequence>MADNDSPILVRPLPGFLATRYHGWKATTYAESKSWHRRLAAEGQRPRMMAIACCDSRVNVNAVFSAETGDIFLHRNIANLVPTFTPDGDHHGTSAAVEYAVRFLKVSHIIVIGHSDCGGVAGCHAMCSGEAPEFEEKTSFIGRWLDILRPGYEALPQGEDKAAQLRMLERAAVTTSLENLGTFPFVREAVEAEELSLHGLWFDIGEGTLEHYVAGEGFTHV</sequence>
<comment type="cofactor">
    <cofactor evidence="1">
        <name>Zn(2+)</name>
        <dbReference type="ChEBI" id="CHEBI:29105"/>
    </cofactor>
</comment>
<comment type="catalytic activity">
    <reaction evidence="7 8">
        <text>hydrogencarbonate + H(+) = CO2 + H2O</text>
        <dbReference type="Rhea" id="RHEA:10748"/>
        <dbReference type="ChEBI" id="CHEBI:15377"/>
        <dbReference type="ChEBI" id="CHEBI:15378"/>
        <dbReference type="ChEBI" id="CHEBI:16526"/>
        <dbReference type="ChEBI" id="CHEBI:17544"/>
        <dbReference type="EC" id="4.2.1.1"/>
    </reaction>
</comment>
<dbReference type="RefSeq" id="WP_311688431.1">
    <property type="nucleotide sequence ID" value="NZ_JAVRHL010000001.1"/>
</dbReference>
<dbReference type="Gene3D" id="3.40.1050.10">
    <property type="entry name" value="Carbonic anhydrase"/>
    <property type="match status" value="1"/>
</dbReference>
<evidence type="ECO:0000256" key="1">
    <source>
        <dbReference type="ARBA" id="ARBA00001947"/>
    </source>
</evidence>
<evidence type="ECO:0000256" key="2">
    <source>
        <dbReference type="ARBA" id="ARBA00006217"/>
    </source>
</evidence>
<comment type="function">
    <text evidence="8">Reversible hydration of carbon dioxide.</text>
</comment>
<evidence type="ECO:0000256" key="7">
    <source>
        <dbReference type="ARBA" id="ARBA00048348"/>
    </source>
</evidence>
<dbReference type="InterPro" id="IPR001765">
    <property type="entry name" value="Carbonic_anhydrase"/>
</dbReference>
<keyword evidence="4" id="KW-0479">Metal-binding</keyword>
<organism evidence="9 10">
    <name type="scientific">Tropicimonas omnivorans</name>
    <dbReference type="NCBI Taxonomy" id="3075590"/>
    <lineage>
        <taxon>Bacteria</taxon>
        <taxon>Pseudomonadati</taxon>
        <taxon>Pseudomonadota</taxon>
        <taxon>Alphaproteobacteria</taxon>
        <taxon>Rhodobacterales</taxon>
        <taxon>Roseobacteraceae</taxon>
        <taxon>Tropicimonas</taxon>
    </lineage>
</organism>
<evidence type="ECO:0000256" key="4">
    <source>
        <dbReference type="ARBA" id="ARBA00022723"/>
    </source>
</evidence>
<comment type="caution">
    <text evidence="9">The sequence shown here is derived from an EMBL/GenBank/DDBJ whole genome shotgun (WGS) entry which is preliminary data.</text>
</comment>